<evidence type="ECO:0008006" key="4">
    <source>
        <dbReference type="Google" id="ProtNLM"/>
    </source>
</evidence>
<accession>A0A3N6P6X9</accession>
<comment type="caution">
    <text evidence="2">The sequence shown here is derived from an EMBL/GenBank/DDBJ whole genome shotgun (WGS) entry which is preliminary data.</text>
</comment>
<dbReference type="OrthoDB" id="205751at2157"/>
<evidence type="ECO:0000313" key="3">
    <source>
        <dbReference type="Proteomes" id="UP000273828"/>
    </source>
</evidence>
<dbReference type="Proteomes" id="UP000273828">
    <property type="component" value="Unassembled WGS sequence"/>
</dbReference>
<keyword evidence="1" id="KW-0472">Membrane</keyword>
<feature type="transmembrane region" description="Helical" evidence="1">
    <location>
        <begin position="44"/>
        <end position="69"/>
    </location>
</feature>
<reference evidence="2 3" key="1">
    <citation type="submission" date="2018-10" db="EMBL/GenBank/DDBJ databases">
        <title>Natrarchaeobius chitinivorans gen. nov., sp. nov., and Natrarchaeobius haloalkaliphilus sp. nov., alkaliphilic, chitin-utilizing haloarchaea from hypersaline alkaline lakes.</title>
        <authorList>
            <person name="Sorokin D.Y."/>
            <person name="Elcheninov A.G."/>
            <person name="Kostrikina N.A."/>
            <person name="Bale N.J."/>
            <person name="Sinninghe Damste J.S."/>
            <person name="Khijniak T.V."/>
            <person name="Kublanov I.V."/>
            <person name="Toshchakov S.V."/>
        </authorList>
    </citation>
    <scope>NUCLEOTIDE SEQUENCE [LARGE SCALE GENOMIC DNA]</scope>
    <source>
        <strain evidence="2 3">AArcht-Sl</strain>
    </source>
</reference>
<organism evidence="2 3">
    <name type="scientific">Natrarchaeobius halalkaliphilus</name>
    <dbReference type="NCBI Taxonomy" id="1679091"/>
    <lineage>
        <taxon>Archaea</taxon>
        <taxon>Methanobacteriati</taxon>
        <taxon>Methanobacteriota</taxon>
        <taxon>Stenosarchaea group</taxon>
        <taxon>Halobacteria</taxon>
        <taxon>Halobacteriales</taxon>
        <taxon>Natrialbaceae</taxon>
        <taxon>Natrarchaeobius</taxon>
    </lineage>
</organism>
<dbReference type="AlphaFoldDB" id="A0A3N6P6X9"/>
<keyword evidence="1" id="KW-1133">Transmembrane helix</keyword>
<feature type="transmembrane region" description="Helical" evidence="1">
    <location>
        <begin position="12"/>
        <end position="32"/>
    </location>
</feature>
<evidence type="ECO:0000313" key="2">
    <source>
        <dbReference type="EMBL" id="RQG91645.1"/>
    </source>
</evidence>
<dbReference type="EMBL" id="REFY01000002">
    <property type="protein sequence ID" value="RQG91645.1"/>
    <property type="molecule type" value="Genomic_DNA"/>
</dbReference>
<sequence>MIEVRVNVELVAFGVMSIAVGVGLLSGVRYLYPRLDLTEGSLASVRLLTALIVGVLFLLGVGLIAVGILI</sequence>
<keyword evidence="3" id="KW-1185">Reference proteome</keyword>
<evidence type="ECO:0000256" key="1">
    <source>
        <dbReference type="SAM" id="Phobius"/>
    </source>
</evidence>
<gene>
    <name evidence="2" type="ORF">EA462_06770</name>
</gene>
<proteinExistence type="predicted"/>
<name>A0A3N6P6X9_9EURY</name>
<keyword evidence="1" id="KW-0812">Transmembrane</keyword>
<protein>
    <recommendedName>
        <fullName evidence="4">Beta-ketoadipyl CoA thiolase</fullName>
    </recommendedName>
</protein>